<evidence type="ECO:0000313" key="3">
    <source>
        <dbReference type="Proteomes" id="UP001472677"/>
    </source>
</evidence>
<sequence length="292" mass="30861">MPGQDGGRLTYTGIVGASSRRNNGDPDGLEELTCDPNSVVESCVSKDGKNDSSKEGPMAPESAKVTSMNLFAILEKEQVETLGEQHFEPSNSVVVERVEQVVEPGNKSPTVTMDVSNKDVHKNATYHSSNPNRNTKESGQVIEKAVVLPMVEGQQVSVVEHIPMGGNKVHDAVSLFEKGHGGVRSDGVVLGKQRGGRKGVKDGLQQGLKVRKPPDMRIISRPVLNKWVDTMNMQIKAITTQADNDPGGSTRAVVNQDGGLEPVAMTNGGLGVLAMAAAAVFGVIEGGSVADQ</sequence>
<organism evidence="2 3">
    <name type="scientific">Hibiscus sabdariffa</name>
    <name type="common">roselle</name>
    <dbReference type="NCBI Taxonomy" id="183260"/>
    <lineage>
        <taxon>Eukaryota</taxon>
        <taxon>Viridiplantae</taxon>
        <taxon>Streptophyta</taxon>
        <taxon>Embryophyta</taxon>
        <taxon>Tracheophyta</taxon>
        <taxon>Spermatophyta</taxon>
        <taxon>Magnoliopsida</taxon>
        <taxon>eudicotyledons</taxon>
        <taxon>Gunneridae</taxon>
        <taxon>Pentapetalae</taxon>
        <taxon>rosids</taxon>
        <taxon>malvids</taxon>
        <taxon>Malvales</taxon>
        <taxon>Malvaceae</taxon>
        <taxon>Malvoideae</taxon>
        <taxon>Hibiscus</taxon>
    </lineage>
</organism>
<keyword evidence="3" id="KW-1185">Reference proteome</keyword>
<feature type="region of interest" description="Disordered" evidence="1">
    <location>
        <begin position="1"/>
        <end position="63"/>
    </location>
</feature>
<protein>
    <submittedName>
        <fullName evidence="2">Uncharacterized protein</fullName>
    </submittedName>
</protein>
<accession>A0ABR2G836</accession>
<evidence type="ECO:0000313" key="2">
    <source>
        <dbReference type="EMBL" id="KAK8596668.1"/>
    </source>
</evidence>
<evidence type="ECO:0000256" key="1">
    <source>
        <dbReference type="SAM" id="MobiDB-lite"/>
    </source>
</evidence>
<reference evidence="2 3" key="1">
    <citation type="journal article" date="2024" name="G3 (Bethesda)">
        <title>Genome assembly of Hibiscus sabdariffa L. provides insights into metabolisms of medicinal natural products.</title>
        <authorList>
            <person name="Kim T."/>
        </authorList>
    </citation>
    <scope>NUCLEOTIDE SEQUENCE [LARGE SCALE GENOMIC DNA]</scope>
    <source>
        <strain evidence="2">TK-2024</strain>
        <tissue evidence="2">Old leaves</tissue>
    </source>
</reference>
<comment type="caution">
    <text evidence="2">The sequence shown here is derived from an EMBL/GenBank/DDBJ whole genome shotgun (WGS) entry which is preliminary data.</text>
</comment>
<gene>
    <name evidence="2" type="ORF">V6N12_065148</name>
</gene>
<dbReference type="EMBL" id="JBBPBM010000002">
    <property type="protein sequence ID" value="KAK8596668.1"/>
    <property type="molecule type" value="Genomic_DNA"/>
</dbReference>
<dbReference type="Proteomes" id="UP001472677">
    <property type="component" value="Unassembled WGS sequence"/>
</dbReference>
<feature type="compositionally biased region" description="Basic and acidic residues" evidence="1">
    <location>
        <begin position="44"/>
        <end position="54"/>
    </location>
</feature>
<name>A0ABR2G836_9ROSI</name>
<proteinExistence type="predicted"/>